<organism evidence="11 12">
    <name type="scientific">Rhizopus delemar</name>
    <dbReference type="NCBI Taxonomy" id="936053"/>
    <lineage>
        <taxon>Eukaryota</taxon>
        <taxon>Fungi</taxon>
        <taxon>Fungi incertae sedis</taxon>
        <taxon>Mucoromycota</taxon>
        <taxon>Mucoromycotina</taxon>
        <taxon>Mucoromycetes</taxon>
        <taxon>Mucorales</taxon>
        <taxon>Mucorineae</taxon>
        <taxon>Rhizopodaceae</taxon>
        <taxon>Rhizopus</taxon>
    </lineage>
</organism>
<evidence type="ECO:0000256" key="7">
    <source>
        <dbReference type="ARBA" id="ARBA00022989"/>
    </source>
</evidence>
<dbReference type="InterPro" id="IPR013233">
    <property type="entry name" value="PIG-X/PBN1"/>
</dbReference>
<dbReference type="AlphaFoldDB" id="A0A9P6Z2J7"/>
<comment type="similarity">
    <text evidence="3 10">Belongs to the PIGX family.</text>
</comment>
<dbReference type="Proteomes" id="UP000740926">
    <property type="component" value="Unassembled WGS sequence"/>
</dbReference>
<feature type="transmembrane region" description="Helical" evidence="10">
    <location>
        <begin position="176"/>
        <end position="200"/>
    </location>
</feature>
<evidence type="ECO:0000256" key="4">
    <source>
        <dbReference type="ARBA" id="ARBA00022502"/>
    </source>
</evidence>
<keyword evidence="8 10" id="KW-0472">Membrane</keyword>
<dbReference type="SMART" id="SM00780">
    <property type="entry name" value="PIG-X"/>
    <property type="match status" value="1"/>
</dbReference>
<evidence type="ECO:0000313" key="11">
    <source>
        <dbReference type="EMBL" id="KAG1569032.1"/>
    </source>
</evidence>
<keyword evidence="9" id="KW-0325">Glycoprotein</keyword>
<comment type="pathway">
    <text evidence="2 10">Glycolipid biosynthesis; glycosylphosphatidylinositol-anchor biosynthesis.</text>
</comment>
<keyword evidence="12" id="KW-1185">Reference proteome</keyword>
<dbReference type="OMA" id="WGTTDLE"/>
<dbReference type="Pfam" id="PF08320">
    <property type="entry name" value="PIG-X"/>
    <property type="match status" value="1"/>
</dbReference>
<dbReference type="PANTHER" id="PTHR28650:SF1">
    <property type="entry name" value="PHOSPHATIDYLINOSITOL-GLYCAN BIOSYNTHESIS CLASS X PROTEIN"/>
    <property type="match status" value="1"/>
</dbReference>
<evidence type="ECO:0000256" key="8">
    <source>
        <dbReference type="ARBA" id="ARBA00023136"/>
    </source>
</evidence>
<gene>
    <name evidence="11" type="ORF">G6F50_006749</name>
</gene>
<comment type="subcellular location">
    <subcellularLocation>
        <location evidence="1 10">Endoplasmic reticulum membrane</location>
        <topology evidence="1 10">Single-pass membrane protein</topology>
    </subcellularLocation>
</comment>
<evidence type="ECO:0000256" key="9">
    <source>
        <dbReference type="ARBA" id="ARBA00023180"/>
    </source>
</evidence>
<evidence type="ECO:0000313" key="12">
    <source>
        <dbReference type="Proteomes" id="UP000740926"/>
    </source>
</evidence>
<dbReference type="GO" id="GO:0006506">
    <property type="term" value="P:GPI anchor biosynthetic process"/>
    <property type="evidence" value="ECO:0007669"/>
    <property type="project" value="UniProtKB-KW"/>
</dbReference>
<accession>A0A9P6Z2J7</accession>
<reference evidence="11 12" key="1">
    <citation type="journal article" date="2020" name="Microb. Genom.">
        <title>Genetic diversity of clinical and environmental Mucorales isolates obtained from an investigation of mucormycosis cases among solid organ transplant recipients.</title>
        <authorList>
            <person name="Nguyen M.H."/>
            <person name="Kaul D."/>
            <person name="Muto C."/>
            <person name="Cheng S.J."/>
            <person name="Richter R.A."/>
            <person name="Bruno V.M."/>
            <person name="Liu G."/>
            <person name="Beyhan S."/>
            <person name="Sundermann A.J."/>
            <person name="Mounaud S."/>
            <person name="Pasculle A.W."/>
            <person name="Nierman W.C."/>
            <person name="Driscoll E."/>
            <person name="Cumbie R."/>
            <person name="Clancy C.J."/>
            <person name="Dupont C.L."/>
        </authorList>
    </citation>
    <scope>NUCLEOTIDE SEQUENCE [LARGE SCALE GENOMIC DNA]</scope>
    <source>
        <strain evidence="11 12">GL24</strain>
    </source>
</reference>
<dbReference type="GO" id="GO:0005789">
    <property type="term" value="C:endoplasmic reticulum membrane"/>
    <property type="evidence" value="ECO:0007669"/>
    <property type="project" value="UniProtKB-SubCell"/>
</dbReference>
<name>A0A9P6Z2J7_9FUNG</name>
<dbReference type="InterPro" id="IPR040039">
    <property type="entry name" value="PIGX"/>
</dbReference>
<dbReference type="PANTHER" id="PTHR28650">
    <property type="entry name" value="PHOSPHATIDYLINOSITOL-GLYCAN BIOSYNTHESIS CLASS X PROTEIN"/>
    <property type="match status" value="1"/>
</dbReference>
<comment type="caution">
    <text evidence="11">The sequence shown here is derived from an EMBL/GenBank/DDBJ whole genome shotgun (WGS) entry which is preliminary data.</text>
</comment>
<keyword evidence="4 10" id="KW-0337">GPI-anchor biosynthesis</keyword>
<keyword evidence="5 10" id="KW-0812">Transmembrane</keyword>
<dbReference type="EMBL" id="JAANIU010001012">
    <property type="protein sequence ID" value="KAG1569032.1"/>
    <property type="molecule type" value="Genomic_DNA"/>
</dbReference>
<evidence type="ECO:0000256" key="5">
    <source>
        <dbReference type="ARBA" id="ARBA00022692"/>
    </source>
</evidence>
<evidence type="ECO:0000256" key="2">
    <source>
        <dbReference type="ARBA" id="ARBA00004687"/>
    </source>
</evidence>
<comment type="function">
    <text evidence="10">Required for proper folding and/or the stability of a subset of proteins in the endoplasmic reticulum. Component of glycosylphosphatidylinositol-mannosyltransferase 1 which transfers the first of the 4 mannoses in the GPI-anchor precursors during GPI-anchor biosynthesis. Probably acts by stabilizing the mannosyltransferase GPI14.</text>
</comment>
<sequence>MVKIRSNLTSANSFHPKIITYIEFDKEDERPSEDCQLDLVYELPASVFVDPYQLQDLESSIGKATVFGEHDLELPLEKVKEPQGSLVFLRQTSSSPVVELPIHNRYQRPASDKIYQSVTIQPPYAGWTCGRAPWPVLDHPLLPKTEAYPRFIPLHTSQQDSLTLFVPVGRVQDRQWVTLGTFCVVVWCTVWIASSIMLSVKKRKRTEAKGKRRKSD</sequence>
<keyword evidence="6 10" id="KW-0256">Endoplasmic reticulum</keyword>
<proteinExistence type="inferred from homology"/>
<evidence type="ECO:0000256" key="1">
    <source>
        <dbReference type="ARBA" id="ARBA00004389"/>
    </source>
</evidence>
<evidence type="ECO:0000256" key="10">
    <source>
        <dbReference type="RuleBase" id="RU366056"/>
    </source>
</evidence>
<protein>
    <recommendedName>
        <fullName evidence="10">Protein PBN1</fullName>
    </recommendedName>
</protein>
<keyword evidence="7 10" id="KW-1133">Transmembrane helix</keyword>
<evidence type="ECO:0000256" key="6">
    <source>
        <dbReference type="ARBA" id="ARBA00022824"/>
    </source>
</evidence>
<evidence type="ECO:0000256" key="3">
    <source>
        <dbReference type="ARBA" id="ARBA00010345"/>
    </source>
</evidence>